<dbReference type="EC" id="3.4.21.107" evidence="4"/>
<dbReference type="Gene3D" id="2.40.10.120">
    <property type="match status" value="1"/>
</dbReference>
<keyword evidence="10" id="KW-0346">Stress response</keyword>
<dbReference type="InterPro" id="IPR009003">
    <property type="entry name" value="Peptidase_S1_PA"/>
</dbReference>
<dbReference type="InterPro" id="IPR001478">
    <property type="entry name" value="PDZ"/>
</dbReference>
<reference evidence="15 16" key="1">
    <citation type="submission" date="2016-11" db="EMBL/GenBank/DDBJ databases">
        <title>Sphingorhabdus sp. LPB0140, isolated from marine environment.</title>
        <authorList>
            <person name="Kim E."/>
            <person name="Yi H."/>
        </authorList>
    </citation>
    <scope>NUCLEOTIDE SEQUENCE [LARGE SCALE GENOMIC DNA]</scope>
    <source>
        <strain evidence="15 16">LPB0140</strain>
    </source>
</reference>
<feature type="region of interest" description="Disordered" evidence="12">
    <location>
        <begin position="367"/>
        <end position="393"/>
    </location>
</feature>
<dbReference type="PRINTS" id="PR00834">
    <property type="entry name" value="PROTEASES2C"/>
</dbReference>
<dbReference type="Pfam" id="PF13180">
    <property type="entry name" value="PDZ_2"/>
    <property type="match status" value="1"/>
</dbReference>
<dbReference type="PANTHER" id="PTHR22939">
    <property type="entry name" value="SERINE PROTEASE FAMILY S1C HTRA-RELATED"/>
    <property type="match status" value="1"/>
</dbReference>
<evidence type="ECO:0000256" key="8">
    <source>
        <dbReference type="ARBA" id="ARBA00022801"/>
    </source>
</evidence>
<evidence type="ECO:0000313" key="15">
    <source>
        <dbReference type="EMBL" id="APG63557.1"/>
    </source>
</evidence>
<dbReference type="GO" id="GO:0004252">
    <property type="term" value="F:serine-type endopeptidase activity"/>
    <property type="evidence" value="ECO:0007669"/>
    <property type="project" value="InterPro"/>
</dbReference>
<evidence type="ECO:0000256" key="13">
    <source>
        <dbReference type="SAM" id="SignalP"/>
    </source>
</evidence>
<evidence type="ECO:0000256" key="9">
    <source>
        <dbReference type="ARBA" id="ARBA00022825"/>
    </source>
</evidence>
<evidence type="ECO:0000256" key="5">
    <source>
        <dbReference type="ARBA" id="ARBA00013958"/>
    </source>
</evidence>
<evidence type="ECO:0000259" key="14">
    <source>
        <dbReference type="PROSITE" id="PS50106"/>
    </source>
</evidence>
<dbReference type="SMART" id="SM00228">
    <property type="entry name" value="PDZ"/>
    <property type="match status" value="2"/>
</dbReference>
<feature type="domain" description="PDZ" evidence="14">
    <location>
        <begin position="260"/>
        <end position="336"/>
    </location>
</feature>
<dbReference type="SUPFAM" id="SSF50156">
    <property type="entry name" value="PDZ domain-like"/>
    <property type="match status" value="2"/>
</dbReference>
<dbReference type="RefSeq" id="WP_072560305.1">
    <property type="nucleotide sequence ID" value="NZ_CP018154.1"/>
</dbReference>
<feature type="signal peptide" evidence="13">
    <location>
        <begin position="1"/>
        <end position="28"/>
    </location>
</feature>
<feature type="chain" id="PRO_5012340323" description="Probable periplasmic serine endoprotease DegP-like" evidence="13">
    <location>
        <begin position="29"/>
        <end position="496"/>
    </location>
</feature>
<dbReference type="InterPro" id="IPR036034">
    <property type="entry name" value="PDZ_sf"/>
</dbReference>
<evidence type="ECO:0000256" key="1">
    <source>
        <dbReference type="ARBA" id="ARBA00001772"/>
    </source>
</evidence>
<keyword evidence="8" id="KW-0378">Hydrolase</keyword>
<evidence type="ECO:0000313" key="16">
    <source>
        <dbReference type="Proteomes" id="UP000242561"/>
    </source>
</evidence>
<name>A0A1L3JEJ1_9SPHN</name>
<dbReference type="PANTHER" id="PTHR22939:SF130">
    <property type="entry name" value="PERIPLASMIC SERINE ENDOPROTEASE DEGP-LIKE-RELATED"/>
    <property type="match status" value="1"/>
</dbReference>
<evidence type="ECO:0000256" key="3">
    <source>
        <dbReference type="ARBA" id="ARBA00010541"/>
    </source>
</evidence>
<organism evidence="15 16">
    <name type="scientific">Sphingorhabdus lutea</name>
    <dbReference type="NCBI Taxonomy" id="1913578"/>
    <lineage>
        <taxon>Bacteria</taxon>
        <taxon>Pseudomonadati</taxon>
        <taxon>Pseudomonadota</taxon>
        <taxon>Alphaproteobacteria</taxon>
        <taxon>Sphingomonadales</taxon>
        <taxon>Sphingomonadaceae</taxon>
        <taxon>Sphingorhabdus</taxon>
    </lineage>
</organism>
<keyword evidence="9" id="KW-0720">Serine protease</keyword>
<dbReference type="GO" id="GO:0006508">
    <property type="term" value="P:proteolysis"/>
    <property type="evidence" value="ECO:0007669"/>
    <property type="project" value="UniProtKB-KW"/>
</dbReference>
<accession>A0A1L3JEJ1</accession>
<dbReference type="KEGG" id="sphl:LPB140_04045"/>
<keyword evidence="6 15" id="KW-0645">Protease</keyword>
<evidence type="ECO:0000256" key="6">
    <source>
        <dbReference type="ARBA" id="ARBA00022670"/>
    </source>
</evidence>
<dbReference type="AlphaFoldDB" id="A0A1L3JEJ1"/>
<dbReference type="Pfam" id="PF13365">
    <property type="entry name" value="Trypsin_2"/>
    <property type="match status" value="1"/>
</dbReference>
<dbReference type="PROSITE" id="PS50106">
    <property type="entry name" value="PDZ"/>
    <property type="match status" value="1"/>
</dbReference>
<dbReference type="SUPFAM" id="SSF50494">
    <property type="entry name" value="Trypsin-like serine proteases"/>
    <property type="match status" value="1"/>
</dbReference>
<evidence type="ECO:0000256" key="2">
    <source>
        <dbReference type="ARBA" id="ARBA00004418"/>
    </source>
</evidence>
<evidence type="ECO:0000256" key="4">
    <source>
        <dbReference type="ARBA" id="ARBA00013035"/>
    </source>
</evidence>
<dbReference type="OrthoDB" id="9758917at2"/>
<protein>
    <recommendedName>
        <fullName evidence="5">Probable periplasmic serine endoprotease DegP-like</fullName>
        <ecNumber evidence="4">3.4.21.107</ecNumber>
    </recommendedName>
    <alternativeName>
        <fullName evidence="11">Protease Do</fullName>
    </alternativeName>
</protein>
<gene>
    <name evidence="15" type="ORF">LPB140_04045</name>
</gene>
<evidence type="ECO:0000256" key="7">
    <source>
        <dbReference type="ARBA" id="ARBA00022764"/>
    </source>
</evidence>
<keyword evidence="7" id="KW-0574">Periplasm</keyword>
<dbReference type="EMBL" id="CP018154">
    <property type="protein sequence ID" value="APG63557.1"/>
    <property type="molecule type" value="Genomic_DNA"/>
</dbReference>
<evidence type="ECO:0000256" key="11">
    <source>
        <dbReference type="ARBA" id="ARBA00032850"/>
    </source>
</evidence>
<keyword evidence="16" id="KW-1185">Reference proteome</keyword>
<proteinExistence type="inferred from homology"/>
<dbReference type="InterPro" id="IPR001940">
    <property type="entry name" value="Peptidase_S1C"/>
</dbReference>
<evidence type="ECO:0000256" key="12">
    <source>
        <dbReference type="SAM" id="MobiDB-lite"/>
    </source>
</evidence>
<comment type="catalytic activity">
    <reaction evidence="1">
        <text>Acts on substrates that are at least partially unfolded. The cleavage site P1 residue is normally between a pair of hydrophobic residues, such as Val-|-Val.</text>
        <dbReference type="EC" id="3.4.21.107"/>
    </reaction>
</comment>
<keyword evidence="13" id="KW-0732">Signal</keyword>
<dbReference type="Proteomes" id="UP000242561">
    <property type="component" value="Chromosome"/>
</dbReference>
<comment type="similarity">
    <text evidence="3">Belongs to the peptidase S1C family.</text>
</comment>
<comment type="subcellular location">
    <subcellularLocation>
        <location evidence="2">Periplasm</location>
    </subcellularLocation>
</comment>
<dbReference type="Gene3D" id="2.30.42.10">
    <property type="match status" value="2"/>
</dbReference>
<sequence length="496" mass="51551">MRYAYATTAALLLTGSALTLFTGFPAGAQSGINASTQASLAPRGAPTSFADLTEQLQPAVVNIATKQKVQVATSFNPLTGERRPVTEEQASGGSGFVISADGYIVTNNHVIAGGNAGEAADEITVTFTNGKEYKAKLVGRDPTSDLALLKIAATDLPFVEMVEKSTSRVGDWVIAIGNPLGLGSTVTAGIVSALQRNIGAGGAYDRFIQTDTAINRGNSGGPLFDLNGKVIGINNRLISPVGANIGIGFAIPAEEAVPVIEALKKGERPERGYLGISIRPVDEGLADALGLDKNKGEFVALVRENEPGAQAGLKQGDIVLKVNGLEVSPEQTLSYIVANIKPGTKIPIDILREGKPMKITATVGARPSDQELAQSNFNPDEEKDIDTAPSTGSEGKILAESMGISVIPMTAELARQLGMPTDSTGLIIDAVGSAGGAARSGLRRADVIVSATYKDVKTPADLVKQVEEAKKAGRSNILLGVRRRGAPVAYVTVKLN</sequence>
<evidence type="ECO:0000256" key="10">
    <source>
        <dbReference type="ARBA" id="ARBA00023016"/>
    </source>
</evidence>
<dbReference type="STRING" id="1913578.LPB140_04045"/>